<dbReference type="Pfam" id="PF01613">
    <property type="entry name" value="Flavin_Reduct"/>
    <property type="match status" value="1"/>
</dbReference>
<keyword evidence="1" id="KW-0560">Oxidoreductase</keyword>
<dbReference type="GO" id="GO:0010181">
    <property type="term" value="F:FMN binding"/>
    <property type="evidence" value="ECO:0007669"/>
    <property type="project" value="InterPro"/>
</dbReference>
<evidence type="ECO:0000313" key="4">
    <source>
        <dbReference type="EMBL" id="OCL01690.1"/>
    </source>
</evidence>
<dbReference type="PANTHER" id="PTHR30466">
    <property type="entry name" value="FLAVIN REDUCTASE"/>
    <property type="match status" value="1"/>
</dbReference>
<gene>
    <name evidence="4" type="ORF">AOQ84DRAFT_213246</name>
</gene>
<keyword evidence="5" id="KW-1185">Reference proteome</keyword>
<feature type="domain" description="Flavin reductase like" evidence="3">
    <location>
        <begin position="125"/>
        <end position="292"/>
    </location>
</feature>
<evidence type="ECO:0000313" key="5">
    <source>
        <dbReference type="Proteomes" id="UP000250140"/>
    </source>
</evidence>
<sequence>MVPRAAAATSFFTVFSKWNNMMQSLPRCGYATLTYSRFSPRVHLSRLACSTFVTSIPQLKSSVLFEDIEKEPDSGNTEDAAQNRGEAKQNGIGRISKPIGRSANFRLVRHVKISGQTSSVMRELMRGMPHPVVVVTASSWTAESQQITHQAMTISSFNTVTLDPEPIISFNIRTPSRTLDTILAQKGHFRIHILSNSREGSFIADAFTRGNAEEGFRTIQASGVNVRFSTGDNPSAPTIACNAVKAILHCVLLPSKMITIQDHIVALAQVTQVDYKSRSKMALMYVDRAYRKVGRPIMDHKGQGDQGFPLVLKPQDEQLRKEIAENSTPIEKASDSSESTCSISDPTKWQNDADEDAQTEIHVLTVAGEANTGSSQQAEAAKDNVSASFHTRKFNSNSHTSQRGNGARGRGRIN</sequence>
<name>A0A8E2EN23_9PEZI</name>
<accession>A0A8E2EN23</accession>
<feature type="region of interest" description="Disordered" evidence="2">
    <location>
        <begin position="368"/>
        <end position="414"/>
    </location>
</feature>
<dbReference type="InterPro" id="IPR012349">
    <property type="entry name" value="Split_barrel_FMN-bd"/>
</dbReference>
<dbReference type="OrthoDB" id="2015405at2759"/>
<dbReference type="InterPro" id="IPR050268">
    <property type="entry name" value="NADH-dep_flavin_reductase"/>
</dbReference>
<evidence type="ECO:0000256" key="1">
    <source>
        <dbReference type="ARBA" id="ARBA00023002"/>
    </source>
</evidence>
<feature type="compositionally biased region" description="Polar residues" evidence="2">
    <location>
        <begin position="385"/>
        <end position="402"/>
    </location>
</feature>
<dbReference type="Gene3D" id="2.30.110.10">
    <property type="entry name" value="Electron Transport, Fmn-binding Protein, Chain A"/>
    <property type="match status" value="1"/>
</dbReference>
<reference evidence="4 5" key="1">
    <citation type="journal article" date="2016" name="Nat. Commun.">
        <title>Ectomycorrhizal ecology is imprinted in the genome of the dominant symbiotic fungus Cenococcum geophilum.</title>
        <authorList>
            <consortium name="DOE Joint Genome Institute"/>
            <person name="Peter M."/>
            <person name="Kohler A."/>
            <person name="Ohm R.A."/>
            <person name="Kuo A."/>
            <person name="Krutzmann J."/>
            <person name="Morin E."/>
            <person name="Arend M."/>
            <person name="Barry K.W."/>
            <person name="Binder M."/>
            <person name="Choi C."/>
            <person name="Clum A."/>
            <person name="Copeland A."/>
            <person name="Grisel N."/>
            <person name="Haridas S."/>
            <person name="Kipfer T."/>
            <person name="LaButti K."/>
            <person name="Lindquist E."/>
            <person name="Lipzen A."/>
            <person name="Maire R."/>
            <person name="Meier B."/>
            <person name="Mihaltcheva S."/>
            <person name="Molinier V."/>
            <person name="Murat C."/>
            <person name="Poggeler S."/>
            <person name="Quandt C.A."/>
            <person name="Sperisen C."/>
            <person name="Tritt A."/>
            <person name="Tisserant E."/>
            <person name="Crous P.W."/>
            <person name="Henrissat B."/>
            <person name="Nehls U."/>
            <person name="Egli S."/>
            <person name="Spatafora J.W."/>
            <person name="Grigoriev I.V."/>
            <person name="Martin F.M."/>
        </authorList>
    </citation>
    <scope>NUCLEOTIDE SEQUENCE [LARGE SCALE GENOMIC DNA]</scope>
    <source>
        <strain evidence="4 5">CBS 207.34</strain>
    </source>
</reference>
<dbReference type="SUPFAM" id="SSF50475">
    <property type="entry name" value="FMN-binding split barrel"/>
    <property type="match status" value="1"/>
</dbReference>
<proteinExistence type="predicted"/>
<dbReference type="PANTHER" id="PTHR30466:SF1">
    <property type="entry name" value="FMN REDUCTASE (NADH) RUTF"/>
    <property type="match status" value="1"/>
</dbReference>
<dbReference type="Proteomes" id="UP000250140">
    <property type="component" value="Unassembled WGS sequence"/>
</dbReference>
<organism evidence="4 5">
    <name type="scientific">Glonium stellatum</name>
    <dbReference type="NCBI Taxonomy" id="574774"/>
    <lineage>
        <taxon>Eukaryota</taxon>
        <taxon>Fungi</taxon>
        <taxon>Dikarya</taxon>
        <taxon>Ascomycota</taxon>
        <taxon>Pezizomycotina</taxon>
        <taxon>Dothideomycetes</taxon>
        <taxon>Pleosporomycetidae</taxon>
        <taxon>Gloniales</taxon>
        <taxon>Gloniaceae</taxon>
        <taxon>Glonium</taxon>
    </lineage>
</organism>
<feature type="region of interest" description="Disordered" evidence="2">
    <location>
        <begin position="325"/>
        <end position="353"/>
    </location>
</feature>
<feature type="region of interest" description="Disordered" evidence="2">
    <location>
        <begin position="69"/>
        <end position="95"/>
    </location>
</feature>
<evidence type="ECO:0000259" key="3">
    <source>
        <dbReference type="SMART" id="SM00903"/>
    </source>
</evidence>
<dbReference type="EMBL" id="KV751092">
    <property type="protein sequence ID" value="OCL01690.1"/>
    <property type="molecule type" value="Genomic_DNA"/>
</dbReference>
<dbReference type="GO" id="GO:0042602">
    <property type="term" value="F:riboflavin reductase (NADPH) activity"/>
    <property type="evidence" value="ECO:0007669"/>
    <property type="project" value="TreeGrafter"/>
</dbReference>
<dbReference type="SMART" id="SM00903">
    <property type="entry name" value="Flavin_Reduct"/>
    <property type="match status" value="1"/>
</dbReference>
<protein>
    <recommendedName>
        <fullName evidence="3">Flavin reductase like domain-containing protein</fullName>
    </recommendedName>
</protein>
<dbReference type="InterPro" id="IPR002563">
    <property type="entry name" value="Flavin_Rdtase-like_dom"/>
</dbReference>
<dbReference type="AlphaFoldDB" id="A0A8E2EN23"/>
<evidence type="ECO:0000256" key="2">
    <source>
        <dbReference type="SAM" id="MobiDB-lite"/>
    </source>
</evidence>